<keyword evidence="1" id="KW-0732">Signal</keyword>
<evidence type="ECO:0008006" key="4">
    <source>
        <dbReference type="Google" id="ProtNLM"/>
    </source>
</evidence>
<dbReference type="EMBL" id="JAGSMN010000996">
    <property type="protein sequence ID" value="MBR7677591.1"/>
    <property type="molecule type" value="Genomic_DNA"/>
</dbReference>
<dbReference type="AlphaFoldDB" id="A0A8T4IYV3"/>
<keyword evidence="3" id="KW-1185">Reference proteome</keyword>
<evidence type="ECO:0000313" key="3">
    <source>
        <dbReference type="Proteomes" id="UP000675554"/>
    </source>
</evidence>
<feature type="signal peptide" evidence="1">
    <location>
        <begin position="1"/>
        <end position="22"/>
    </location>
</feature>
<name>A0A8T4IYV3_9ACTN</name>
<gene>
    <name evidence="2" type="ORF">KDA82_32300</name>
</gene>
<protein>
    <recommendedName>
        <fullName evidence="4">Flp pilus-assembly TadG-like N-terminal domain-containing protein</fullName>
    </recommendedName>
</protein>
<accession>A0A8T4IYV3</accession>
<reference evidence="2" key="1">
    <citation type="submission" date="2021-04" db="EMBL/GenBank/DDBJ databases">
        <title>Sequencing of actinobacteria type strains.</title>
        <authorList>
            <person name="Nguyen G.-S."/>
            <person name="Wentzel A."/>
        </authorList>
    </citation>
    <scope>NUCLEOTIDE SEQUENCE</scope>
    <source>
        <strain evidence="2">DSM 42095</strain>
    </source>
</reference>
<feature type="chain" id="PRO_5035769900" description="Flp pilus-assembly TadG-like N-terminal domain-containing protein" evidence="1">
    <location>
        <begin position="23"/>
        <end position="181"/>
    </location>
</feature>
<evidence type="ECO:0000313" key="2">
    <source>
        <dbReference type="EMBL" id="MBR7677591.1"/>
    </source>
</evidence>
<sequence length="181" mass="19001">MYGVVISGLLFLAFAFFAVAQAGTVRNGGQSAADAAALAAAQSDRDQFFDGFLDSLGDGDSWQDWLDGLGEITADGCGEAEYFAGRNRSDVLACDAITRGADSGYTVRIETRFDTGRTIVPGTENKTAKATATAVVKPLCDFGEGAGDIEITCDGEDFTIDPDDEDLALEPSDLFSVVLVD</sequence>
<evidence type="ECO:0000256" key="1">
    <source>
        <dbReference type="SAM" id="SignalP"/>
    </source>
</evidence>
<proteinExistence type="predicted"/>
<dbReference type="Proteomes" id="UP000675554">
    <property type="component" value="Unassembled WGS sequence"/>
</dbReference>
<comment type="caution">
    <text evidence="2">The sequence shown here is derived from an EMBL/GenBank/DDBJ whole genome shotgun (WGS) entry which is preliminary data.</text>
</comment>
<organism evidence="2 3">
    <name type="scientific">Streptomyces daliensis</name>
    <dbReference type="NCBI Taxonomy" id="299421"/>
    <lineage>
        <taxon>Bacteria</taxon>
        <taxon>Bacillati</taxon>
        <taxon>Actinomycetota</taxon>
        <taxon>Actinomycetes</taxon>
        <taxon>Kitasatosporales</taxon>
        <taxon>Streptomycetaceae</taxon>
        <taxon>Streptomyces</taxon>
    </lineage>
</organism>